<dbReference type="RefSeq" id="WP_130510595.1">
    <property type="nucleotide sequence ID" value="NZ_SHKY01000001.1"/>
</dbReference>
<organism evidence="2 3">
    <name type="scientific">Krasilnikovia cinnamomea</name>
    <dbReference type="NCBI Taxonomy" id="349313"/>
    <lineage>
        <taxon>Bacteria</taxon>
        <taxon>Bacillati</taxon>
        <taxon>Actinomycetota</taxon>
        <taxon>Actinomycetes</taxon>
        <taxon>Micromonosporales</taxon>
        <taxon>Micromonosporaceae</taxon>
        <taxon>Krasilnikovia</taxon>
    </lineage>
</organism>
<dbReference type="PROSITE" id="PS51186">
    <property type="entry name" value="GNAT"/>
    <property type="match status" value="1"/>
</dbReference>
<feature type="domain" description="N-acetyltransferase" evidence="1">
    <location>
        <begin position="144"/>
        <end position="280"/>
    </location>
</feature>
<keyword evidence="3" id="KW-1185">Reference proteome</keyword>
<gene>
    <name evidence="2" type="ORF">EV385_3731</name>
</gene>
<dbReference type="InterPro" id="IPR016181">
    <property type="entry name" value="Acyl_CoA_acyltransferase"/>
</dbReference>
<protein>
    <submittedName>
        <fullName evidence="2">Putative GNAT family acetyltransferase</fullName>
    </submittedName>
</protein>
<dbReference type="GO" id="GO:0016747">
    <property type="term" value="F:acyltransferase activity, transferring groups other than amino-acyl groups"/>
    <property type="evidence" value="ECO:0007669"/>
    <property type="project" value="InterPro"/>
</dbReference>
<dbReference type="Proteomes" id="UP000292564">
    <property type="component" value="Unassembled WGS sequence"/>
</dbReference>
<sequence length="280" mass="30074">MTWHNTDSVAEFAAAAGDYLRSRPVEHSVPLTLVRSLELNGPHTYGPDDPIFGWWRGTDGAVSGAYLQTPPYPLLLTAMPAPAVPALAEMLAGRALSGVNARAADAEVFVGEWQRRTGATGTPRVRTRLFRLGTLTPPDPHPPGRARVAGPGDRDLLVRWIEAFHDEVGESVRDSGSVVDDKLAYGGLTLWEIDGEPVSMAGTTRPEAGMVRVLAVYTPRERRGRGYAGAVVSVVSRAAADAGATDVVLFTDLANPTSNALYQRLGYRPVEDRVVMEFAA</sequence>
<comment type="caution">
    <text evidence="2">The sequence shown here is derived from an EMBL/GenBank/DDBJ whole genome shotgun (WGS) entry which is preliminary data.</text>
</comment>
<dbReference type="CDD" id="cd04301">
    <property type="entry name" value="NAT_SF"/>
    <property type="match status" value="1"/>
</dbReference>
<reference evidence="2 3" key="1">
    <citation type="submission" date="2019-02" db="EMBL/GenBank/DDBJ databases">
        <title>Sequencing the genomes of 1000 actinobacteria strains.</title>
        <authorList>
            <person name="Klenk H.-P."/>
        </authorList>
    </citation>
    <scope>NUCLEOTIDE SEQUENCE [LARGE SCALE GENOMIC DNA]</scope>
    <source>
        <strain evidence="2 3">DSM 45162</strain>
    </source>
</reference>
<proteinExistence type="predicted"/>
<keyword evidence="2" id="KW-0808">Transferase</keyword>
<accession>A0A4Q7ZNF1</accession>
<dbReference type="Pfam" id="PF00583">
    <property type="entry name" value="Acetyltransf_1"/>
    <property type="match status" value="1"/>
</dbReference>
<dbReference type="AlphaFoldDB" id="A0A4Q7ZNF1"/>
<dbReference type="OrthoDB" id="3174529at2"/>
<name>A0A4Q7ZNF1_9ACTN</name>
<evidence type="ECO:0000313" key="3">
    <source>
        <dbReference type="Proteomes" id="UP000292564"/>
    </source>
</evidence>
<evidence type="ECO:0000313" key="2">
    <source>
        <dbReference type="EMBL" id="RZU51895.1"/>
    </source>
</evidence>
<dbReference type="SUPFAM" id="SSF55729">
    <property type="entry name" value="Acyl-CoA N-acyltransferases (Nat)"/>
    <property type="match status" value="1"/>
</dbReference>
<dbReference type="InterPro" id="IPR000182">
    <property type="entry name" value="GNAT_dom"/>
</dbReference>
<evidence type="ECO:0000259" key="1">
    <source>
        <dbReference type="PROSITE" id="PS51186"/>
    </source>
</evidence>
<dbReference type="EMBL" id="SHKY01000001">
    <property type="protein sequence ID" value="RZU51895.1"/>
    <property type="molecule type" value="Genomic_DNA"/>
</dbReference>
<dbReference type="Gene3D" id="3.40.630.30">
    <property type="match status" value="1"/>
</dbReference>